<reference evidence="2" key="1">
    <citation type="submission" date="2022-11" db="UniProtKB">
        <authorList>
            <consortium name="WormBaseParasite"/>
        </authorList>
    </citation>
    <scope>IDENTIFICATION</scope>
</reference>
<protein>
    <submittedName>
        <fullName evidence="2">Endonuclease/exonuclease/phosphatase domain-containing protein</fullName>
    </submittedName>
</protein>
<proteinExistence type="predicted"/>
<dbReference type="WBParaSite" id="JU765_v2.g6064.t1">
    <property type="protein sequence ID" value="JU765_v2.g6064.t1"/>
    <property type="gene ID" value="JU765_v2.g6064"/>
</dbReference>
<sequence length="381" mass="43736">MNLFVKDTKALIVGDFNAPKINWKTFTSSRGAHSYEKLLLYFVKNKKMKQYVKQATHGGNVIDLVIADQNLMVSNLTTVDIDSQSIHHKGVRFEISLSAGKQILPDQQDVSSMSFTFEEQIHPEEQDVFSMSFISEEQIQPEEQDVSSMSFISEEQIPAEQQDVSSLIHSYLERLHNDEVTTVTVEEITEFLTNVLSKYEETKYKPEHRKKRQTFKDKDFKDIQPILEGLTFKNNPKYYVEIEKLVFAYTLRYDTLRCISCNGCLRISADGTGKYAGDHENCDLKEESKQRVLRKECKAIIVKRFDEKAANFSSGAKDVYNQLKAIYLNDSLTELQQCEQTQNVLKNVTDASIKKELEEAIGKKDFDGIESILGRNNEESK</sequence>
<organism evidence="1 2">
    <name type="scientific">Panagrolaimus sp. JU765</name>
    <dbReference type="NCBI Taxonomy" id="591449"/>
    <lineage>
        <taxon>Eukaryota</taxon>
        <taxon>Metazoa</taxon>
        <taxon>Ecdysozoa</taxon>
        <taxon>Nematoda</taxon>
        <taxon>Chromadorea</taxon>
        <taxon>Rhabditida</taxon>
        <taxon>Tylenchina</taxon>
        <taxon>Panagrolaimomorpha</taxon>
        <taxon>Panagrolaimoidea</taxon>
        <taxon>Panagrolaimidae</taxon>
        <taxon>Panagrolaimus</taxon>
    </lineage>
</organism>
<evidence type="ECO:0000313" key="2">
    <source>
        <dbReference type="WBParaSite" id="JU765_v2.g6064.t1"/>
    </source>
</evidence>
<dbReference type="Proteomes" id="UP000887576">
    <property type="component" value="Unplaced"/>
</dbReference>
<accession>A0AC34RE98</accession>
<evidence type="ECO:0000313" key="1">
    <source>
        <dbReference type="Proteomes" id="UP000887576"/>
    </source>
</evidence>
<name>A0AC34RE98_9BILA</name>